<feature type="binding site" evidence="12">
    <location>
        <position position="363"/>
    </location>
    <ligand>
        <name>Ca(2+)</name>
        <dbReference type="ChEBI" id="CHEBI:29108"/>
    </ligand>
</feature>
<dbReference type="PANTHER" id="PTHR32303">
    <property type="entry name" value="QUINOPROTEIN ALCOHOL DEHYDROGENASE (CYTOCHROME C)"/>
    <property type="match status" value="1"/>
</dbReference>
<dbReference type="Proteomes" id="UP000266327">
    <property type="component" value="Unassembled WGS sequence"/>
</dbReference>
<feature type="binding site" evidence="12">
    <location>
        <position position="318"/>
    </location>
    <ligand>
        <name>Ca(2+)</name>
        <dbReference type="ChEBI" id="CHEBI:29108"/>
    </ligand>
</feature>
<comment type="cofactor">
    <cofactor evidence="11">
        <name>heme c</name>
        <dbReference type="ChEBI" id="CHEBI:61717"/>
    </cofactor>
    <text evidence="11">Binds 1 heme c group per subunit.</text>
</comment>
<accession>A0A3A3G5F4</accession>
<dbReference type="InterPro" id="IPR009056">
    <property type="entry name" value="Cyt_c-like_dom"/>
</dbReference>
<feature type="binding site" evidence="11">
    <location>
        <position position="298"/>
    </location>
    <ligand>
        <name>pyrroloquinoline quinone</name>
        <dbReference type="ChEBI" id="CHEBI:58442"/>
    </ligand>
</feature>
<proteinExistence type="inferred from homology"/>
<dbReference type="PROSITE" id="PS51007">
    <property type="entry name" value="CYTC"/>
    <property type="match status" value="1"/>
</dbReference>
<dbReference type="PANTHER" id="PTHR32303:SF20">
    <property type="entry name" value="QUINOPROTEIN ETHANOL DEHYDROGENASE"/>
    <property type="match status" value="1"/>
</dbReference>
<evidence type="ECO:0000256" key="6">
    <source>
        <dbReference type="ARBA" id="ARBA00022891"/>
    </source>
</evidence>
<dbReference type="GO" id="GO:0020037">
    <property type="term" value="F:heme binding"/>
    <property type="evidence" value="ECO:0007669"/>
    <property type="project" value="InterPro"/>
</dbReference>
<feature type="binding site" description="covalent" evidence="11">
    <location>
        <position position="668"/>
    </location>
    <ligand>
        <name>heme c</name>
        <dbReference type="ChEBI" id="CHEBI:61717"/>
    </ligand>
</feature>
<feature type="binding site" evidence="11">
    <location>
        <position position="390"/>
    </location>
    <ligand>
        <name>pyrroloquinoline quinone</name>
        <dbReference type="ChEBI" id="CHEBI:58442"/>
    </ligand>
</feature>
<keyword evidence="5 12" id="KW-0106">Calcium</keyword>
<dbReference type="InterPro" id="IPR011047">
    <property type="entry name" value="Quinoprotein_ADH-like_sf"/>
</dbReference>
<dbReference type="SUPFAM" id="SSF46626">
    <property type="entry name" value="Cytochrome c"/>
    <property type="match status" value="1"/>
</dbReference>
<keyword evidence="3 12" id="KW-0479">Metal-binding</keyword>
<reference evidence="15" key="1">
    <citation type="submission" date="2018-09" db="EMBL/GenBank/DDBJ databases">
        <authorList>
            <person name="Zhu H."/>
        </authorList>
    </citation>
    <scope>NUCLEOTIDE SEQUENCE [LARGE SCALE GENOMIC DNA]</scope>
    <source>
        <strain evidence="15">K1S02-23</strain>
    </source>
</reference>
<dbReference type="SMART" id="SM00564">
    <property type="entry name" value="PQQ"/>
    <property type="match status" value="5"/>
</dbReference>
<evidence type="ECO:0000256" key="4">
    <source>
        <dbReference type="ARBA" id="ARBA00022729"/>
    </source>
</evidence>
<feature type="binding site" evidence="11">
    <location>
        <begin position="239"/>
        <end position="240"/>
    </location>
    <ligand>
        <name>pyrroloquinoline quinone</name>
        <dbReference type="ChEBI" id="CHEBI:58442"/>
    </ligand>
</feature>
<dbReference type="InterPro" id="IPR018391">
    <property type="entry name" value="PQQ_b-propeller_rpt"/>
</dbReference>
<dbReference type="GO" id="GO:0016614">
    <property type="term" value="F:oxidoreductase activity, acting on CH-OH group of donors"/>
    <property type="evidence" value="ECO:0007669"/>
    <property type="project" value="InterPro"/>
</dbReference>
<evidence type="ECO:0000256" key="12">
    <source>
        <dbReference type="PIRSR" id="PIRSR617512-3"/>
    </source>
</evidence>
<dbReference type="Pfam" id="PF01011">
    <property type="entry name" value="PQQ"/>
    <property type="match status" value="2"/>
</dbReference>
<feature type="binding site" description="axial binding residue" evidence="12">
    <location>
        <position position="669"/>
    </location>
    <ligand>
        <name>heme c</name>
        <dbReference type="ChEBI" id="CHEBI:61717"/>
    </ligand>
    <ligandPart>
        <name>Fe</name>
        <dbReference type="ChEBI" id="CHEBI:18248"/>
    </ligandPart>
</feature>
<keyword evidence="6 11" id="KW-0634">PQQ</keyword>
<dbReference type="GO" id="GO:0016020">
    <property type="term" value="C:membrane"/>
    <property type="evidence" value="ECO:0007669"/>
    <property type="project" value="InterPro"/>
</dbReference>
<feature type="binding site" description="axial binding residue" evidence="12">
    <location>
        <position position="708"/>
    </location>
    <ligand>
        <name>heme c</name>
        <dbReference type="ChEBI" id="CHEBI:61717"/>
    </ligand>
    <ligandPart>
        <name>Fe</name>
        <dbReference type="ChEBI" id="CHEBI:18248"/>
    </ligandPart>
</feature>
<organism evidence="14 15">
    <name type="scientific">Noviherbaspirillum sedimenti</name>
    <dbReference type="NCBI Taxonomy" id="2320865"/>
    <lineage>
        <taxon>Bacteria</taxon>
        <taxon>Pseudomonadati</taxon>
        <taxon>Pseudomonadota</taxon>
        <taxon>Betaproteobacteria</taxon>
        <taxon>Burkholderiales</taxon>
        <taxon>Oxalobacteraceae</taxon>
        <taxon>Noviherbaspirillum</taxon>
    </lineage>
</organism>
<comment type="cofactor">
    <cofactor evidence="11">
        <name>pyrroloquinoline quinone</name>
        <dbReference type="ChEBI" id="CHEBI:58442"/>
    </cofactor>
    <text evidence="11">Binds 1 PQQ group per subunit.</text>
</comment>
<dbReference type="InterPro" id="IPR036909">
    <property type="entry name" value="Cyt_c-like_dom_sf"/>
</dbReference>
<evidence type="ECO:0000256" key="10">
    <source>
        <dbReference type="PIRSR" id="PIRSR617512-1"/>
    </source>
</evidence>
<keyword evidence="7 14" id="KW-0560">Oxidoreductase</keyword>
<feature type="active site" description="Proton acceptor" evidence="10">
    <location>
        <position position="363"/>
    </location>
</feature>
<feature type="domain" description="Cytochrome c" evidence="13">
    <location>
        <begin position="652"/>
        <end position="730"/>
    </location>
</feature>
<dbReference type="GO" id="GO:0005509">
    <property type="term" value="F:calcium ion binding"/>
    <property type="evidence" value="ECO:0007669"/>
    <property type="project" value="InterPro"/>
</dbReference>
<keyword evidence="4" id="KW-0732">Signal</keyword>
<sequence>MRPVRLCFGVQSTGRAFAIRKIFTEERSMGIDMHRPASRWIQGDGGRFWRAIQIAAGAALLVFCAAQAAAADGVQKLRDGNQGNDWAAFGRTYGEQHFSPLTQIQDKNVHRLGLAWSLDLEYPGNSVSAPIAVDGVVYVATGYSIVRAIDAVTGRQLWRYDPKVAEVAGPKLRNGWGIRGLAWWNGKIYVGTQEGRLIALDAKKGKPLWTVQTTSKEDVRFISGPPRVFAGKVIIGHGGADTGATRGYVTTYDAETGKQLWRFYTVPGNPADGFEDETQAMAAKTWSGKWWEFGGGGTVWNAMTYDEESDTIFLGIGNGAPWNKKLRSPGAGDDLFLCSIVALDARTGKYKWHYQVNPGESWDYNAAMDMQLATLTIGGKPRKVLMQAPKNGFFYVIDRETGKLISAEPYAKVTWAKSIDLTTGRPVEAPNVRFENGTEFELWPSPLGAHNWLPMSFSPKTGLVYIPTLELGAVYNDKGIDLKNWRRREGGSNDNAVNVRIKAEPDGGVSYLQAWDPVTQKRVWKVETPGYWSGGTLASAGNLVFQGQADGKFNAYAAATGKRLWTYNTRGAAIAPPITYSVKGKQYVTVLSGFGTSYGLFGDASAKFGWDARSQPRRVLTFALDGKGKLPPAPPFYKAKATPDPEFQPGASNITLGSTIYHQQCYICHGLEAISGGTAPDLRASMVPRVPEAFQQIVRGGAMTQTGMPGFENLSVDEVEGIRQYLRSRSQELQSAK</sequence>
<dbReference type="PROSITE" id="PS00364">
    <property type="entry name" value="BACTERIAL_PQQ_2"/>
    <property type="match status" value="1"/>
</dbReference>
<feature type="binding site" description="covalent" evidence="11">
    <location>
        <position position="665"/>
    </location>
    <ligand>
        <name>heme c</name>
        <dbReference type="ChEBI" id="CHEBI:61717"/>
    </ligand>
</feature>
<evidence type="ECO:0000256" key="7">
    <source>
        <dbReference type="ARBA" id="ARBA00023002"/>
    </source>
</evidence>
<keyword evidence="2 11" id="KW-0349">Heme</keyword>
<dbReference type="AlphaFoldDB" id="A0A3A3G5F4"/>
<evidence type="ECO:0000259" key="13">
    <source>
        <dbReference type="PROSITE" id="PS51007"/>
    </source>
</evidence>
<evidence type="ECO:0000256" key="5">
    <source>
        <dbReference type="ARBA" id="ARBA00022837"/>
    </source>
</evidence>
<comment type="similarity">
    <text evidence="1">Belongs to the bacterial PQQ dehydrogenase family.</text>
</comment>
<evidence type="ECO:0000256" key="2">
    <source>
        <dbReference type="ARBA" id="ARBA00022617"/>
    </source>
</evidence>
<evidence type="ECO:0000313" key="14">
    <source>
        <dbReference type="EMBL" id="RJG03171.1"/>
    </source>
</evidence>
<evidence type="ECO:0000256" key="1">
    <source>
        <dbReference type="ARBA" id="ARBA00008156"/>
    </source>
</evidence>
<dbReference type="CDD" id="cd10279">
    <property type="entry name" value="PQQ_ADH_II"/>
    <property type="match status" value="1"/>
</dbReference>
<evidence type="ECO:0000313" key="15">
    <source>
        <dbReference type="Proteomes" id="UP000266327"/>
    </source>
</evidence>
<keyword evidence="15" id="KW-1185">Reference proteome</keyword>
<keyword evidence="9" id="KW-1015">Disulfide bond</keyword>
<feature type="binding site" evidence="11">
    <location>
        <position position="179"/>
    </location>
    <ligand>
        <name>pyrroloquinoline quinone</name>
        <dbReference type="ChEBI" id="CHEBI:58442"/>
    </ligand>
</feature>
<dbReference type="InterPro" id="IPR017512">
    <property type="entry name" value="PQQ_MeOH/EtOH_DH"/>
</dbReference>
<feature type="binding site" evidence="11">
    <location>
        <begin position="451"/>
        <end position="452"/>
    </location>
    <ligand>
        <name>pyrroloquinoline quinone</name>
        <dbReference type="ChEBI" id="CHEBI:58442"/>
    </ligand>
</feature>
<dbReference type="NCBIfam" id="TIGR03075">
    <property type="entry name" value="PQQ_enz_alc_DH"/>
    <property type="match status" value="1"/>
</dbReference>
<evidence type="ECO:0000256" key="9">
    <source>
        <dbReference type="ARBA" id="ARBA00023157"/>
    </source>
</evidence>
<gene>
    <name evidence="14" type="ORF">D3878_17550</name>
</gene>
<evidence type="ECO:0000256" key="8">
    <source>
        <dbReference type="ARBA" id="ARBA00023004"/>
    </source>
</evidence>
<name>A0A3A3G5F4_9BURK</name>
<dbReference type="GO" id="GO:0030288">
    <property type="term" value="C:outer membrane-bounded periplasmic space"/>
    <property type="evidence" value="ECO:0007669"/>
    <property type="project" value="InterPro"/>
</dbReference>
<dbReference type="Gene3D" id="2.140.10.10">
    <property type="entry name" value="Quinoprotein alcohol dehydrogenase-like superfamily"/>
    <property type="match status" value="1"/>
</dbReference>
<dbReference type="EMBL" id="QYUQ01000002">
    <property type="protein sequence ID" value="RJG03171.1"/>
    <property type="molecule type" value="Genomic_DNA"/>
</dbReference>
<dbReference type="Pfam" id="PF13442">
    <property type="entry name" value="Cytochrome_CBB3"/>
    <property type="match status" value="1"/>
</dbReference>
<dbReference type="InterPro" id="IPR001479">
    <property type="entry name" value="Quinoprotein_DH_CS"/>
</dbReference>
<dbReference type="SUPFAM" id="SSF50998">
    <property type="entry name" value="Quinoprotein alcohol dehydrogenase-like"/>
    <property type="match status" value="1"/>
</dbReference>
<keyword evidence="8 12" id="KW-0408">Iron</keyword>
<dbReference type="EC" id="1.1.2.-" evidence="14"/>
<comment type="caution">
    <text evidence="14">The sequence shown here is derived from an EMBL/GenBank/DDBJ whole genome shotgun (WGS) entry which is preliminary data.</text>
</comment>
<evidence type="ECO:0000256" key="3">
    <source>
        <dbReference type="ARBA" id="ARBA00022723"/>
    </source>
</evidence>
<dbReference type="InterPro" id="IPR002372">
    <property type="entry name" value="PQQ_rpt_dom"/>
</dbReference>
<dbReference type="GO" id="GO:0009055">
    <property type="term" value="F:electron transfer activity"/>
    <property type="evidence" value="ECO:0007669"/>
    <property type="project" value="InterPro"/>
</dbReference>
<evidence type="ECO:0000256" key="11">
    <source>
        <dbReference type="PIRSR" id="PIRSR617512-2"/>
    </source>
</evidence>
<protein>
    <submittedName>
        <fullName evidence="14">PQQ-dependent dehydrogenase, methanol/ethanol family</fullName>
        <ecNumber evidence="14">1.1.2.-</ecNumber>
    </submittedName>
</protein>
<comment type="cofactor">
    <cofactor evidence="12">
        <name>Ca(2+)</name>
        <dbReference type="ChEBI" id="CHEBI:29108"/>
    </cofactor>
    <text evidence="12">Binds 1 Ca(2+) ion per subunit.</text>
</comment>
<dbReference type="Gene3D" id="1.10.760.10">
    <property type="entry name" value="Cytochrome c-like domain"/>
    <property type="match status" value="1"/>
</dbReference>